<dbReference type="SUPFAM" id="SSF52047">
    <property type="entry name" value="RNI-like"/>
    <property type="match status" value="1"/>
</dbReference>
<dbReference type="Gene3D" id="3.80.10.10">
    <property type="entry name" value="Ribonuclease Inhibitor"/>
    <property type="match status" value="1"/>
</dbReference>
<comment type="caution">
    <text evidence="3">The sequence shown here is derived from an EMBL/GenBank/DDBJ whole genome shotgun (WGS) entry which is preliminary data.</text>
</comment>
<dbReference type="Pfam" id="PF23247">
    <property type="entry name" value="LRR_RPS2"/>
    <property type="match status" value="1"/>
</dbReference>
<dbReference type="Proteomes" id="UP001281410">
    <property type="component" value="Unassembled WGS sequence"/>
</dbReference>
<sequence length="185" mass="20812">SYKEIYKKDETHVGIDYKPDIVLQQLESLIVKSCENLIKLVPSTASFQNLTFLKVMSCNGLKNLMTASTAKSLVKITEMMIKDCESLIEVVVAKEGDATEGEIIFSKLRTLTLPDLPSLSCFCSENYTFELPSLEQLTVNECPEMEYFSSGDVTKQILQKVERGWTYYALEGDLNTTIKLTPDGR</sequence>
<dbReference type="InterPro" id="IPR032675">
    <property type="entry name" value="LRR_dom_sf"/>
</dbReference>
<evidence type="ECO:0000259" key="2">
    <source>
        <dbReference type="Pfam" id="PF23247"/>
    </source>
</evidence>
<feature type="domain" description="Disease resistance protein At4g27190-like leucine-rich repeats" evidence="2">
    <location>
        <begin position="45"/>
        <end position="157"/>
    </location>
</feature>
<dbReference type="AlphaFoldDB" id="A0AAE0E1F8"/>
<reference evidence="3" key="1">
    <citation type="journal article" date="2023" name="Plant J.">
        <title>Genome sequences and population genomics provide insights into the demographic history, inbreeding, and mutation load of two 'living fossil' tree species of Dipteronia.</title>
        <authorList>
            <person name="Feng Y."/>
            <person name="Comes H.P."/>
            <person name="Chen J."/>
            <person name="Zhu S."/>
            <person name="Lu R."/>
            <person name="Zhang X."/>
            <person name="Li P."/>
            <person name="Qiu J."/>
            <person name="Olsen K.M."/>
            <person name="Qiu Y."/>
        </authorList>
    </citation>
    <scope>NUCLEOTIDE SEQUENCE</scope>
    <source>
        <strain evidence="3">NBL</strain>
    </source>
</reference>
<feature type="non-terminal residue" evidence="3">
    <location>
        <position position="1"/>
    </location>
</feature>
<keyword evidence="4" id="KW-1185">Reference proteome</keyword>
<dbReference type="PANTHER" id="PTHR33463:SF136">
    <property type="entry name" value="NB-ARC DOMAIN-CONTAINING PROTEIN"/>
    <property type="match status" value="1"/>
</dbReference>
<evidence type="ECO:0000313" key="3">
    <source>
        <dbReference type="EMBL" id="KAK3200439.1"/>
    </source>
</evidence>
<dbReference type="EMBL" id="JANJYJ010000007">
    <property type="protein sequence ID" value="KAK3200439.1"/>
    <property type="molecule type" value="Genomic_DNA"/>
</dbReference>
<evidence type="ECO:0000256" key="1">
    <source>
        <dbReference type="ARBA" id="ARBA00022821"/>
    </source>
</evidence>
<keyword evidence="1" id="KW-0611">Plant defense</keyword>
<evidence type="ECO:0000313" key="4">
    <source>
        <dbReference type="Proteomes" id="UP001281410"/>
    </source>
</evidence>
<organism evidence="3 4">
    <name type="scientific">Dipteronia sinensis</name>
    <dbReference type="NCBI Taxonomy" id="43782"/>
    <lineage>
        <taxon>Eukaryota</taxon>
        <taxon>Viridiplantae</taxon>
        <taxon>Streptophyta</taxon>
        <taxon>Embryophyta</taxon>
        <taxon>Tracheophyta</taxon>
        <taxon>Spermatophyta</taxon>
        <taxon>Magnoliopsida</taxon>
        <taxon>eudicotyledons</taxon>
        <taxon>Gunneridae</taxon>
        <taxon>Pentapetalae</taxon>
        <taxon>rosids</taxon>
        <taxon>malvids</taxon>
        <taxon>Sapindales</taxon>
        <taxon>Sapindaceae</taxon>
        <taxon>Hippocastanoideae</taxon>
        <taxon>Acereae</taxon>
        <taxon>Dipteronia</taxon>
    </lineage>
</organism>
<gene>
    <name evidence="3" type="ORF">Dsin_023854</name>
</gene>
<dbReference type="InterPro" id="IPR050905">
    <property type="entry name" value="Plant_NBS-LRR"/>
</dbReference>
<dbReference type="PANTHER" id="PTHR33463">
    <property type="entry name" value="NB-ARC DOMAIN-CONTAINING PROTEIN-RELATED"/>
    <property type="match status" value="1"/>
</dbReference>
<proteinExistence type="predicted"/>
<protein>
    <recommendedName>
        <fullName evidence="2">Disease resistance protein At4g27190-like leucine-rich repeats domain-containing protein</fullName>
    </recommendedName>
</protein>
<dbReference type="InterPro" id="IPR057135">
    <property type="entry name" value="At4g27190-like_LRR"/>
</dbReference>
<name>A0AAE0E1F8_9ROSI</name>
<accession>A0AAE0E1F8</accession>